<dbReference type="GO" id="GO:0006355">
    <property type="term" value="P:regulation of DNA-templated transcription"/>
    <property type="evidence" value="ECO:0007669"/>
    <property type="project" value="InterPro"/>
</dbReference>
<accession>A0A2S5KP04</accession>
<dbReference type="EMBL" id="PRLP01000048">
    <property type="protein sequence ID" value="PPC76541.1"/>
    <property type="molecule type" value="Genomic_DNA"/>
</dbReference>
<evidence type="ECO:0000313" key="2">
    <source>
        <dbReference type="EMBL" id="PPC76541.1"/>
    </source>
</evidence>
<sequence>MEQRTARLTLLIDPRKKAIFEALCAKEDVTPSQKVRQFIRDYIEQQMGPDWLQQAIEQEGQQEEQ</sequence>
<organism evidence="2 3">
    <name type="scientific">Proteobacteria bacterium 228</name>
    <dbReference type="NCBI Taxonomy" id="2083153"/>
    <lineage>
        <taxon>Bacteria</taxon>
        <taxon>Pseudomonadati</taxon>
        <taxon>Pseudomonadota</taxon>
    </lineage>
</organism>
<name>A0A2S5KP04_9PROT</name>
<dbReference type="InterPro" id="IPR013321">
    <property type="entry name" value="Arc_rbn_hlx_hlx"/>
</dbReference>
<comment type="caution">
    <text evidence="2">The sequence shown here is derived from an EMBL/GenBank/DDBJ whole genome shotgun (WGS) entry which is preliminary data.</text>
</comment>
<proteinExistence type="predicted"/>
<dbReference type="Gene3D" id="1.10.1220.10">
    <property type="entry name" value="Met repressor-like"/>
    <property type="match status" value="1"/>
</dbReference>
<protein>
    <submittedName>
        <fullName evidence="2">CopG family transcriptional regulator</fullName>
    </submittedName>
</protein>
<dbReference type="Pfam" id="PF19839">
    <property type="entry name" value="RHH_9"/>
    <property type="match status" value="1"/>
</dbReference>
<dbReference type="OrthoDB" id="9181780at2"/>
<dbReference type="InterPro" id="IPR010985">
    <property type="entry name" value="Ribbon_hlx_hlx"/>
</dbReference>
<reference evidence="2 3" key="1">
    <citation type="submission" date="2018-02" db="EMBL/GenBank/DDBJ databases">
        <title>novel marine gammaproteobacteria from coastal saline agro ecosystem.</title>
        <authorList>
            <person name="Krishnan R."/>
            <person name="Ramesh Kumar N."/>
        </authorList>
    </citation>
    <scope>NUCLEOTIDE SEQUENCE [LARGE SCALE GENOMIC DNA]</scope>
    <source>
        <strain evidence="2 3">228</strain>
    </source>
</reference>
<evidence type="ECO:0000259" key="1">
    <source>
        <dbReference type="Pfam" id="PF19839"/>
    </source>
</evidence>
<evidence type="ECO:0000313" key="3">
    <source>
        <dbReference type="Proteomes" id="UP000238196"/>
    </source>
</evidence>
<dbReference type="AlphaFoldDB" id="A0A2S5KP04"/>
<dbReference type="InterPro" id="IPR045559">
    <property type="entry name" value="RHH_9"/>
</dbReference>
<dbReference type="SUPFAM" id="SSF47598">
    <property type="entry name" value="Ribbon-helix-helix"/>
    <property type="match status" value="1"/>
</dbReference>
<feature type="domain" description="Ribbon-helix-helix protein RHH" evidence="1">
    <location>
        <begin position="1"/>
        <end position="55"/>
    </location>
</feature>
<dbReference type="Proteomes" id="UP000238196">
    <property type="component" value="Unassembled WGS sequence"/>
</dbReference>
<gene>
    <name evidence="2" type="ORF">C4K68_14735</name>
</gene>